<organism evidence="3 4">
    <name type="scientific">Orchesella dallaii</name>
    <dbReference type="NCBI Taxonomy" id="48710"/>
    <lineage>
        <taxon>Eukaryota</taxon>
        <taxon>Metazoa</taxon>
        <taxon>Ecdysozoa</taxon>
        <taxon>Arthropoda</taxon>
        <taxon>Hexapoda</taxon>
        <taxon>Collembola</taxon>
        <taxon>Entomobryomorpha</taxon>
        <taxon>Entomobryoidea</taxon>
        <taxon>Orchesellidae</taxon>
        <taxon>Orchesellinae</taxon>
        <taxon>Orchesella</taxon>
    </lineage>
</organism>
<reference evidence="3 4" key="1">
    <citation type="submission" date="2024-08" db="EMBL/GenBank/DDBJ databases">
        <authorList>
            <person name="Cucini C."/>
            <person name="Frati F."/>
        </authorList>
    </citation>
    <scope>NUCLEOTIDE SEQUENCE [LARGE SCALE GENOMIC DNA]</scope>
</reference>
<name>A0ABP1R3I8_9HEXA</name>
<evidence type="ECO:0000256" key="2">
    <source>
        <dbReference type="SAM" id="SignalP"/>
    </source>
</evidence>
<feature type="chain" id="PRO_5047084897" evidence="2">
    <location>
        <begin position="19"/>
        <end position="278"/>
    </location>
</feature>
<feature type="signal peptide" evidence="2">
    <location>
        <begin position="1"/>
        <end position="18"/>
    </location>
</feature>
<keyword evidence="4" id="KW-1185">Reference proteome</keyword>
<comment type="caution">
    <text evidence="3">The sequence shown here is derived from an EMBL/GenBank/DDBJ whole genome shotgun (WGS) entry which is preliminary data.</text>
</comment>
<feature type="region of interest" description="Disordered" evidence="1">
    <location>
        <begin position="82"/>
        <end position="109"/>
    </location>
</feature>
<sequence>MKLFVSVIILLIAGAVNSNTYHKREAETDRRPIPPGRQGIRDFFRYLKADRPWFLPNVVLGKLFKHDMVLDLEEMIHHFEHNDRTPTKNSNKELIKGHEDETNTNTENQLERSKEFKAIRRICSELSNDWGSPSRWFWKLLNCNFVLEMEWMMHLSEHKDSNSELNSSNENHRIMNSNLNDLIMPTTENALDLQPEVLEGKERLCRSASTDFQWPTELLLRALYKCYYVEDMEKIMGSEHEGVVLKLITRHCRELSPVWWNPFSWGPMLRKGFGICPR</sequence>
<gene>
    <name evidence="3" type="ORF">ODALV1_LOCUS16829</name>
</gene>
<dbReference type="Proteomes" id="UP001642540">
    <property type="component" value="Unassembled WGS sequence"/>
</dbReference>
<proteinExistence type="predicted"/>
<protein>
    <submittedName>
        <fullName evidence="3">Uncharacterized protein</fullName>
    </submittedName>
</protein>
<evidence type="ECO:0000313" key="3">
    <source>
        <dbReference type="EMBL" id="CAL8115376.1"/>
    </source>
</evidence>
<keyword evidence="2" id="KW-0732">Signal</keyword>
<evidence type="ECO:0000313" key="4">
    <source>
        <dbReference type="Proteomes" id="UP001642540"/>
    </source>
</evidence>
<accession>A0ABP1R3I8</accession>
<feature type="compositionally biased region" description="Basic and acidic residues" evidence="1">
    <location>
        <begin position="82"/>
        <end position="101"/>
    </location>
</feature>
<dbReference type="EMBL" id="CAXLJM020000051">
    <property type="protein sequence ID" value="CAL8115376.1"/>
    <property type="molecule type" value="Genomic_DNA"/>
</dbReference>
<evidence type="ECO:0000256" key="1">
    <source>
        <dbReference type="SAM" id="MobiDB-lite"/>
    </source>
</evidence>